<dbReference type="SUPFAM" id="SSF161084">
    <property type="entry name" value="MAPEG domain-like"/>
    <property type="match status" value="1"/>
</dbReference>
<organism evidence="5 6">
    <name type="scientific">Stenotrophomonas rhizophila</name>
    <dbReference type="NCBI Taxonomy" id="216778"/>
    <lineage>
        <taxon>Bacteria</taxon>
        <taxon>Pseudomonadati</taxon>
        <taxon>Pseudomonadota</taxon>
        <taxon>Gammaproteobacteria</taxon>
        <taxon>Lysobacterales</taxon>
        <taxon>Lysobacteraceae</taxon>
        <taxon>Stenotrophomonas</taxon>
    </lineage>
</organism>
<dbReference type="PANTHER" id="PTHR35371">
    <property type="entry name" value="INNER MEMBRANE PROTEIN"/>
    <property type="match status" value="1"/>
</dbReference>
<evidence type="ECO:0000256" key="3">
    <source>
        <dbReference type="ARBA" id="ARBA00022989"/>
    </source>
</evidence>
<protein>
    <submittedName>
        <fullName evidence="5">MAPEG superfamily protein</fullName>
    </submittedName>
</protein>
<dbReference type="GO" id="GO:0016020">
    <property type="term" value="C:membrane"/>
    <property type="evidence" value="ECO:0007669"/>
    <property type="project" value="UniProtKB-SubCell"/>
</dbReference>
<comment type="caution">
    <text evidence="5">The sequence shown here is derived from an EMBL/GenBank/DDBJ whole genome shotgun (WGS) entry which is preliminary data.</text>
</comment>
<dbReference type="PANTHER" id="PTHR35371:SF1">
    <property type="entry name" value="BLR7753 PROTEIN"/>
    <property type="match status" value="1"/>
</dbReference>
<sequence>MGIEIQMLGWAIVLGLVQVMIAAGAVTRERGLAWNASARDGVAPPPGPLAARLQRAQANFLETFPFFAAAVLAVVLTQRQDSTTALAVQLYFWARLVYVPLYAAGIPYVRSLVWVVSMLGIVLLLWRLLHGLA</sequence>
<keyword evidence="2" id="KW-0812">Transmembrane</keyword>
<gene>
    <name evidence="5" type="ORF">QE424_002417</name>
</gene>
<name>A0AAP5AKN4_9GAMM</name>
<keyword evidence="3" id="KW-1133">Transmembrane helix</keyword>
<dbReference type="RefSeq" id="WP_093533144.1">
    <property type="nucleotide sequence ID" value="NZ_CP088000.1"/>
</dbReference>
<comment type="subcellular location">
    <subcellularLocation>
        <location evidence="1">Membrane</location>
    </subcellularLocation>
</comment>
<dbReference type="InterPro" id="IPR001129">
    <property type="entry name" value="Membr-assoc_MAPEG"/>
</dbReference>
<proteinExistence type="predicted"/>
<dbReference type="AlphaFoldDB" id="A0AAP5AKN4"/>
<evidence type="ECO:0000313" key="6">
    <source>
        <dbReference type="Proteomes" id="UP001226084"/>
    </source>
</evidence>
<keyword evidence="4" id="KW-0472">Membrane</keyword>
<evidence type="ECO:0000256" key="2">
    <source>
        <dbReference type="ARBA" id="ARBA00022692"/>
    </source>
</evidence>
<dbReference type="Pfam" id="PF01124">
    <property type="entry name" value="MAPEG"/>
    <property type="match status" value="1"/>
</dbReference>
<evidence type="ECO:0000313" key="5">
    <source>
        <dbReference type="EMBL" id="MDQ1109258.1"/>
    </source>
</evidence>
<dbReference type="Gene3D" id="1.20.120.550">
    <property type="entry name" value="Membrane associated eicosanoid/glutathione metabolism-like domain"/>
    <property type="match status" value="1"/>
</dbReference>
<evidence type="ECO:0000256" key="1">
    <source>
        <dbReference type="ARBA" id="ARBA00004370"/>
    </source>
</evidence>
<dbReference type="InterPro" id="IPR023352">
    <property type="entry name" value="MAPEG-like_dom_sf"/>
</dbReference>
<accession>A0AAP5AKN4</accession>
<dbReference type="EMBL" id="JAUTAS010000001">
    <property type="protein sequence ID" value="MDQ1109258.1"/>
    <property type="molecule type" value="Genomic_DNA"/>
</dbReference>
<evidence type="ECO:0000256" key="4">
    <source>
        <dbReference type="ARBA" id="ARBA00023136"/>
    </source>
</evidence>
<dbReference type="Proteomes" id="UP001226084">
    <property type="component" value="Unassembled WGS sequence"/>
</dbReference>
<reference evidence="5" key="1">
    <citation type="submission" date="2023-07" db="EMBL/GenBank/DDBJ databases">
        <title>Functional and genomic diversity of the sorghum phyllosphere microbiome.</title>
        <authorList>
            <person name="Shade A."/>
        </authorList>
    </citation>
    <scope>NUCLEOTIDE SEQUENCE</scope>
    <source>
        <strain evidence="5">SORGH_AS_0457</strain>
    </source>
</reference>